<accession>A0ABS3DSZ1</accession>
<keyword evidence="3 4" id="KW-0975">Bacterial flagellum</keyword>
<gene>
    <name evidence="4 7" type="primary">fliE</name>
    <name evidence="7" type="ORF">JF544_04260</name>
</gene>
<dbReference type="Proteomes" id="UP000663970">
    <property type="component" value="Unassembled WGS sequence"/>
</dbReference>
<sequence length="100" mass="11026">MIPLTSVKSISEPVQSQWQKGVSPSEAHRSFSGQLKNAVEQLNHVQVVSDEKTKALATGEIDDLHDVMIASQKAGITMQTAVEVQSKVIDAYKEMMRMQV</sequence>
<dbReference type="InterPro" id="IPR001624">
    <property type="entry name" value="FliE"/>
</dbReference>
<dbReference type="EMBL" id="JAEKJY010000001">
    <property type="protein sequence ID" value="MBN8234446.1"/>
    <property type="molecule type" value="Genomic_DNA"/>
</dbReference>
<evidence type="ECO:0000256" key="6">
    <source>
        <dbReference type="SAM" id="MobiDB-lite"/>
    </source>
</evidence>
<evidence type="ECO:0000256" key="1">
    <source>
        <dbReference type="ARBA" id="ARBA00004117"/>
    </source>
</evidence>
<evidence type="ECO:0000313" key="8">
    <source>
        <dbReference type="Proteomes" id="UP000663970"/>
    </source>
</evidence>
<keyword evidence="7" id="KW-0282">Flagellum</keyword>
<comment type="similarity">
    <text evidence="2 4">Belongs to the FliE family.</text>
</comment>
<organism evidence="7 8">
    <name type="scientific">Halobacillus kuroshimensis</name>
    <dbReference type="NCBI Taxonomy" id="302481"/>
    <lineage>
        <taxon>Bacteria</taxon>
        <taxon>Bacillati</taxon>
        <taxon>Bacillota</taxon>
        <taxon>Bacilli</taxon>
        <taxon>Bacillales</taxon>
        <taxon>Bacillaceae</taxon>
        <taxon>Halobacillus</taxon>
    </lineage>
</organism>
<feature type="region of interest" description="Disordered" evidence="6">
    <location>
        <begin position="1"/>
        <end position="32"/>
    </location>
</feature>
<protein>
    <recommendedName>
        <fullName evidence="4 5">Flagellar hook-basal body complex protein FliE</fullName>
    </recommendedName>
</protein>
<dbReference type="PRINTS" id="PR01006">
    <property type="entry name" value="FLGHOOKFLIE"/>
</dbReference>
<dbReference type="Pfam" id="PF02049">
    <property type="entry name" value="FliE"/>
    <property type="match status" value="1"/>
</dbReference>
<keyword evidence="7" id="KW-0969">Cilium</keyword>
<reference evidence="7 8" key="1">
    <citation type="submission" date="2020-12" db="EMBL/GenBank/DDBJ databases">
        <title>Oil enriched cultivation method for isolating marine PHA-producing bacteria.</title>
        <authorList>
            <person name="Zheng W."/>
            <person name="Yu S."/>
            <person name="Huang Y."/>
        </authorList>
    </citation>
    <scope>NUCLEOTIDE SEQUENCE [LARGE SCALE GENOMIC DNA]</scope>
    <source>
        <strain evidence="7 8">SY-2-6</strain>
    </source>
</reference>
<feature type="compositionally biased region" description="Polar residues" evidence="6">
    <location>
        <begin position="1"/>
        <end position="22"/>
    </location>
</feature>
<proteinExistence type="inferred from homology"/>
<evidence type="ECO:0000256" key="4">
    <source>
        <dbReference type="HAMAP-Rule" id="MF_00724"/>
    </source>
</evidence>
<dbReference type="RefSeq" id="WP_156896462.1">
    <property type="nucleotide sequence ID" value="NZ_JAEKJY010000001.1"/>
</dbReference>
<comment type="subcellular location">
    <subcellularLocation>
        <location evidence="1 4">Bacterial flagellum basal body</location>
    </subcellularLocation>
</comment>
<dbReference type="NCBIfam" id="TIGR00205">
    <property type="entry name" value="fliE"/>
    <property type="match status" value="1"/>
</dbReference>
<dbReference type="PANTHER" id="PTHR34653">
    <property type="match status" value="1"/>
</dbReference>
<evidence type="ECO:0000256" key="2">
    <source>
        <dbReference type="ARBA" id="ARBA00009272"/>
    </source>
</evidence>
<name>A0ABS3DSZ1_9BACI</name>
<evidence type="ECO:0000256" key="3">
    <source>
        <dbReference type="ARBA" id="ARBA00023143"/>
    </source>
</evidence>
<comment type="caution">
    <text evidence="7">The sequence shown here is derived from an EMBL/GenBank/DDBJ whole genome shotgun (WGS) entry which is preliminary data.</text>
</comment>
<evidence type="ECO:0000313" key="7">
    <source>
        <dbReference type="EMBL" id="MBN8234446.1"/>
    </source>
</evidence>
<keyword evidence="7" id="KW-0966">Cell projection</keyword>
<dbReference type="PANTHER" id="PTHR34653:SF1">
    <property type="entry name" value="FLAGELLAR HOOK-BASAL BODY COMPLEX PROTEIN FLIE"/>
    <property type="match status" value="1"/>
</dbReference>
<keyword evidence="8" id="KW-1185">Reference proteome</keyword>
<evidence type="ECO:0000256" key="5">
    <source>
        <dbReference type="NCBIfam" id="TIGR00205"/>
    </source>
</evidence>
<dbReference type="HAMAP" id="MF_00724">
    <property type="entry name" value="FliE"/>
    <property type="match status" value="1"/>
</dbReference>